<evidence type="ECO:0000256" key="1">
    <source>
        <dbReference type="SAM" id="SignalP"/>
    </source>
</evidence>
<name>D5SS89_PLAL2</name>
<dbReference type="HOGENOM" id="CLU_1569249_0_0_0"/>
<evidence type="ECO:0000313" key="3">
    <source>
        <dbReference type="Proteomes" id="UP000002220"/>
    </source>
</evidence>
<reference evidence="2 3" key="1">
    <citation type="journal article" date="2010" name="Stand. Genomic Sci.">
        <title>Complete genome sequence of Planctomyces limnophilus type strain (Mu 290).</title>
        <authorList>
            <person name="Labutti K."/>
            <person name="Sikorski J."/>
            <person name="Schneider S."/>
            <person name="Nolan M."/>
            <person name="Lucas S."/>
            <person name="Glavina Del Rio T."/>
            <person name="Tice H."/>
            <person name="Cheng J.F."/>
            <person name="Goodwin L."/>
            <person name="Pitluck S."/>
            <person name="Liolios K."/>
            <person name="Ivanova N."/>
            <person name="Mavromatis K."/>
            <person name="Mikhailova N."/>
            <person name="Pati A."/>
            <person name="Chen A."/>
            <person name="Palaniappan K."/>
            <person name="Land M."/>
            <person name="Hauser L."/>
            <person name="Chang Y.J."/>
            <person name="Jeffries C.D."/>
            <person name="Tindall B.J."/>
            <person name="Rohde M."/>
            <person name="Goker M."/>
            <person name="Woyke T."/>
            <person name="Bristow J."/>
            <person name="Eisen J.A."/>
            <person name="Markowitz V."/>
            <person name="Hugenholtz P."/>
            <person name="Kyrpides N.C."/>
            <person name="Klenk H.P."/>
            <person name="Lapidus A."/>
        </authorList>
    </citation>
    <scope>NUCLEOTIDE SEQUENCE [LARGE SCALE GENOMIC DNA]</scope>
    <source>
        <strain evidence="3">ATCC 43296 / DSM 3776 / IFAM 1008 / 290</strain>
    </source>
</reference>
<organism evidence="2 3">
    <name type="scientific">Planctopirus limnophila (strain ATCC 43296 / DSM 3776 / IFAM 1008 / Mu 290)</name>
    <name type="common">Planctomyces limnophilus</name>
    <dbReference type="NCBI Taxonomy" id="521674"/>
    <lineage>
        <taxon>Bacteria</taxon>
        <taxon>Pseudomonadati</taxon>
        <taxon>Planctomycetota</taxon>
        <taxon>Planctomycetia</taxon>
        <taxon>Planctomycetales</taxon>
        <taxon>Planctomycetaceae</taxon>
        <taxon>Planctopirus</taxon>
    </lineage>
</organism>
<keyword evidence="3" id="KW-1185">Reference proteome</keyword>
<keyword evidence="1" id="KW-0732">Signal</keyword>
<dbReference type="RefSeq" id="WP_013111244.1">
    <property type="nucleotide sequence ID" value="NC_014148.1"/>
</dbReference>
<dbReference type="KEGG" id="plm:Plim_2991"/>
<proteinExistence type="predicted"/>
<sequence length="170" mass="18578">MSHFKYRTLFVIPAALLTGLLAMTSADQSQSPTSASLNVSDITNRRVTLVGVSGVELGQCFELTGRIAIGNKAAKGIEQSSFLVIETINGEPVTGIRYFAADQISFRDRTNRFEESPLPPVGTQVHLAAYETGNFIGSPQGDIYRPPVQDRGFHFRSQLVVCHDFRSASK</sequence>
<dbReference type="STRING" id="521674.Plim_2991"/>
<accession>D5SS89</accession>
<dbReference type="Proteomes" id="UP000002220">
    <property type="component" value="Chromosome"/>
</dbReference>
<dbReference type="AlphaFoldDB" id="D5SS89"/>
<evidence type="ECO:0000313" key="2">
    <source>
        <dbReference type="EMBL" id="ADG68813.1"/>
    </source>
</evidence>
<dbReference type="EMBL" id="CP001744">
    <property type="protein sequence ID" value="ADG68813.1"/>
    <property type="molecule type" value="Genomic_DNA"/>
</dbReference>
<gene>
    <name evidence="2" type="ordered locus">Plim_2991</name>
</gene>
<protein>
    <submittedName>
        <fullName evidence="2">Uncharacterized protein</fullName>
    </submittedName>
</protein>
<feature type="chain" id="PRO_5003076487" evidence="1">
    <location>
        <begin position="27"/>
        <end position="170"/>
    </location>
</feature>
<feature type="signal peptide" evidence="1">
    <location>
        <begin position="1"/>
        <end position="26"/>
    </location>
</feature>